<feature type="transmembrane region" description="Helical" evidence="1">
    <location>
        <begin position="49"/>
        <end position="70"/>
    </location>
</feature>
<dbReference type="EMBL" id="JBANRG010000042">
    <property type="protein sequence ID" value="KAK7446969.1"/>
    <property type="molecule type" value="Genomic_DNA"/>
</dbReference>
<organism evidence="2 3">
    <name type="scientific">Marasmiellus scandens</name>
    <dbReference type="NCBI Taxonomy" id="2682957"/>
    <lineage>
        <taxon>Eukaryota</taxon>
        <taxon>Fungi</taxon>
        <taxon>Dikarya</taxon>
        <taxon>Basidiomycota</taxon>
        <taxon>Agaricomycotina</taxon>
        <taxon>Agaricomycetes</taxon>
        <taxon>Agaricomycetidae</taxon>
        <taxon>Agaricales</taxon>
        <taxon>Marasmiineae</taxon>
        <taxon>Omphalotaceae</taxon>
        <taxon>Marasmiellus</taxon>
    </lineage>
</organism>
<protein>
    <submittedName>
        <fullName evidence="2">Uncharacterized protein</fullName>
    </submittedName>
</protein>
<name>A0ABR1J0N3_9AGAR</name>
<keyword evidence="1" id="KW-0472">Membrane</keyword>
<feature type="transmembrane region" description="Helical" evidence="1">
    <location>
        <begin position="82"/>
        <end position="105"/>
    </location>
</feature>
<keyword evidence="1" id="KW-0812">Transmembrane</keyword>
<evidence type="ECO:0000313" key="2">
    <source>
        <dbReference type="EMBL" id="KAK7446969.1"/>
    </source>
</evidence>
<proteinExistence type="predicted"/>
<dbReference type="Proteomes" id="UP001498398">
    <property type="component" value="Unassembled WGS sequence"/>
</dbReference>
<evidence type="ECO:0000256" key="1">
    <source>
        <dbReference type="SAM" id="Phobius"/>
    </source>
</evidence>
<keyword evidence="1" id="KW-1133">Transmembrane helix</keyword>
<sequence>MLSINLPSIASTNIASFARIRNLKWLEPRSLTMPDSFCYNGVLNIVSHIGLPLIGGAFTSLALFIAFIASRLGPDDSAILSLCLYLISGVYFAFAVVLCVTKSFLVNFFVSEIFNDYAGRITGKERLLEFLGPPSPPSSSPRVLDLRKTDHVRIAHYCILQPEPPQAGQSTWIH</sequence>
<reference evidence="2 3" key="1">
    <citation type="submission" date="2024-01" db="EMBL/GenBank/DDBJ databases">
        <title>A draft genome for the cacao thread blight pathogen Marasmiellus scandens.</title>
        <authorList>
            <person name="Baruah I.K."/>
            <person name="Leung J."/>
            <person name="Bukari Y."/>
            <person name="Amoako-Attah I."/>
            <person name="Meinhardt L.W."/>
            <person name="Bailey B.A."/>
            <person name="Cohen S.P."/>
        </authorList>
    </citation>
    <scope>NUCLEOTIDE SEQUENCE [LARGE SCALE GENOMIC DNA]</scope>
    <source>
        <strain evidence="2 3">GH-19</strain>
    </source>
</reference>
<evidence type="ECO:0000313" key="3">
    <source>
        <dbReference type="Proteomes" id="UP001498398"/>
    </source>
</evidence>
<gene>
    <name evidence="2" type="ORF">VKT23_014182</name>
</gene>
<keyword evidence="3" id="KW-1185">Reference proteome</keyword>
<accession>A0ABR1J0N3</accession>
<comment type="caution">
    <text evidence="2">The sequence shown here is derived from an EMBL/GenBank/DDBJ whole genome shotgun (WGS) entry which is preliminary data.</text>
</comment>